<dbReference type="STRING" id="1126212.K2RD04"/>
<dbReference type="OrthoDB" id="271448at2759"/>
<dbReference type="PANTHER" id="PTHR36578">
    <property type="entry name" value="CHROMOSOME 15, WHOLE GENOME SHOTGUN SEQUENCE"/>
    <property type="match status" value="1"/>
</dbReference>
<sequence length="375" mass="40239">MRTSLAISGLAALAVAAPAPQSFDFDAILTQIVSTEVPIGTAAPTATYDSASAVASAAAVATEDPLALSKRSIKRRDTLSNPEPVLQSEDTAEAFLARTDFTDKSSAANFVAGYTNKFTSKKGATTGSGYLIYEILDKNYDPSTAHQNKDGFRGYDVNYCANKCTNNPTCMGFNIYVERTPTTTPTNDNKNPASVAIVKCVLWGMPVDVSAATNDGQFSGSPNSDWFHTVITASNGFSKNNFVPKSVDGFTGPGTQLKGAIEAKGYIGMRLFDVYDPALCAKTCTETTAFDKQHIQRTIVGDGDHYAYDACNFFNVYVLSDVNRPTGMICSMYQDVHGAGEDTNIGQWRGADFWSPNTSYGYSLTVQDPGKALKK</sequence>
<dbReference type="eggNOG" id="ENOG502RYBJ">
    <property type="taxonomic scope" value="Eukaryota"/>
</dbReference>
<feature type="signal peptide" evidence="1">
    <location>
        <begin position="1"/>
        <end position="16"/>
    </location>
</feature>
<evidence type="ECO:0000256" key="1">
    <source>
        <dbReference type="SAM" id="SignalP"/>
    </source>
</evidence>
<gene>
    <name evidence="2" type="ORF">MPH_10540</name>
</gene>
<evidence type="ECO:0000313" key="3">
    <source>
        <dbReference type="Proteomes" id="UP000007129"/>
    </source>
</evidence>
<dbReference type="InParanoid" id="K2RD04"/>
<dbReference type="PANTHER" id="PTHR36578:SF1">
    <property type="entry name" value="APPLE DOMAIN-CONTAINING PROTEIN"/>
    <property type="match status" value="1"/>
</dbReference>
<dbReference type="AlphaFoldDB" id="K2RD04"/>
<dbReference type="VEuPathDB" id="FungiDB:MPH_10540"/>
<proteinExistence type="predicted"/>
<evidence type="ECO:0000313" key="2">
    <source>
        <dbReference type="EMBL" id="EKG12423.1"/>
    </source>
</evidence>
<dbReference type="HOGENOM" id="CLU_022878_0_0_1"/>
<protein>
    <submittedName>
        <fullName evidence="2">Uncharacterized protein</fullName>
    </submittedName>
</protein>
<dbReference type="EMBL" id="AHHD01000451">
    <property type="protein sequence ID" value="EKG12423.1"/>
    <property type="molecule type" value="Genomic_DNA"/>
</dbReference>
<dbReference type="Proteomes" id="UP000007129">
    <property type="component" value="Unassembled WGS sequence"/>
</dbReference>
<name>K2RD04_MACPH</name>
<feature type="chain" id="PRO_5003863664" evidence="1">
    <location>
        <begin position="17"/>
        <end position="375"/>
    </location>
</feature>
<organism evidence="2 3">
    <name type="scientific">Macrophomina phaseolina (strain MS6)</name>
    <name type="common">Charcoal rot fungus</name>
    <dbReference type="NCBI Taxonomy" id="1126212"/>
    <lineage>
        <taxon>Eukaryota</taxon>
        <taxon>Fungi</taxon>
        <taxon>Dikarya</taxon>
        <taxon>Ascomycota</taxon>
        <taxon>Pezizomycotina</taxon>
        <taxon>Dothideomycetes</taxon>
        <taxon>Dothideomycetes incertae sedis</taxon>
        <taxon>Botryosphaeriales</taxon>
        <taxon>Botryosphaeriaceae</taxon>
        <taxon>Macrophomina</taxon>
    </lineage>
</organism>
<keyword evidence="1" id="KW-0732">Signal</keyword>
<comment type="caution">
    <text evidence="2">The sequence shown here is derived from an EMBL/GenBank/DDBJ whole genome shotgun (WGS) entry which is preliminary data.</text>
</comment>
<reference evidence="2 3" key="1">
    <citation type="journal article" date="2012" name="BMC Genomics">
        <title>Tools to kill: Genome of one of the most destructive plant pathogenic fungi Macrophomina phaseolina.</title>
        <authorList>
            <person name="Islam M.S."/>
            <person name="Haque M.S."/>
            <person name="Islam M.M."/>
            <person name="Emdad E.M."/>
            <person name="Halim A."/>
            <person name="Hossen Q.M.M."/>
            <person name="Hossain M.Z."/>
            <person name="Ahmed B."/>
            <person name="Rahim S."/>
            <person name="Rahman M.S."/>
            <person name="Alam M.M."/>
            <person name="Hou S."/>
            <person name="Wan X."/>
            <person name="Saito J.A."/>
            <person name="Alam M."/>
        </authorList>
    </citation>
    <scope>NUCLEOTIDE SEQUENCE [LARGE SCALE GENOMIC DNA]</scope>
    <source>
        <strain evidence="2 3">MS6</strain>
    </source>
</reference>
<accession>K2RD04</accession>